<evidence type="ECO:0000256" key="1">
    <source>
        <dbReference type="ARBA" id="ARBA00022741"/>
    </source>
</evidence>
<name>A0A6A5W4Q6_9PLEO</name>
<proteinExistence type="predicted"/>
<gene>
    <name evidence="3" type="ORF">P154DRAFT_581217</name>
</gene>
<dbReference type="SUPFAM" id="SSF53067">
    <property type="entry name" value="Actin-like ATPase domain"/>
    <property type="match status" value="2"/>
</dbReference>
<dbReference type="OrthoDB" id="2963168at2759"/>
<accession>A0A6A5W4Q6</accession>
<keyword evidence="1" id="KW-0547">Nucleotide-binding</keyword>
<evidence type="ECO:0000313" key="4">
    <source>
        <dbReference type="Proteomes" id="UP000799779"/>
    </source>
</evidence>
<dbReference type="GO" id="GO:0005524">
    <property type="term" value="F:ATP binding"/>
    <property type="evidence" value="ECO:0007669"/>
    <property type="project" value="UniProtKB-KW"/>
</dbReference>
<reference evidence="3" key="1">
    <citation type="journal article" date="2020" name="Stud. Mycol.">
        <title>101 Dothideomycetes genomes: a test case for predicting lifestyles and emergence of pathogens.</title>
        <authorList>
            <person name="Haridas S."/>
            <person name="Albert R."/>
            <person name="Binder M."/>
            <person name="Bloem J."/>
            <person name="Labutti K."/>
            <person name="Salamov A."/>
            <person name="Andreopoulos B."/>
            <person name="Baker S."/>
            <person name="Barry K."/>
            <person name="Bills G."/>
            <person name="Bluhm B."/>
            <person name="Cannon C."/>
            <person name="Castanera R."/>
            <person name="Culley D."/>
            <person name="Daum C."/>
            <person name="Ezra D."/>
            <person name="Gonzalez J."/>
            <person name="Henrissat B."/>
            <person name="Kuo A."/>
            <person name="Liang C."/>
            <person name="Lipzen A."/>
            <person name="Lutzoni F."/>
            <person name="Magnuson J."/>
            <person name="Mondo S."/>
            <person name="Nolan M."/>
            <person name="Ohm R."/>
            <person name="Pangilinan J."/>
            <person name="Park H.-J."/>
            <person name="Ramirez L."/>
            <person name="Alfaro M."/>
            <person name="Sun H."/>
            <person name="Tritt A."/>
            <person name="Yoshinaga Y."/>
            <person name="Zwiers L.-H."/>
            <person name="Turgeon B."/>
            <person name="Goodwin S."/>
            <person name="Spatafora J."/>
            <person name="Crous P."/>
            <person name="Grigoriev I."/>
        </authorList>
    </citation>
    <scope>NUCLEOTIDE SEQUENCE</scope>
    <source>
        <strain evidence="3">CBS 123094</strain>
    </source>
</reference>
<evidence type="ECO:0000256" key="2">
    <source>
        <dbReference type="ARBA" id="ARBA00022840"/>
    </source>
</evidence>
<organism evidence="3 4">
    <name type="scientific">Amniculicola lignicola CBS 123094</name>
    <dbReference type="NCBI Taxonomy" id="1392246"/>
    <lineage>
        <taxon>Eukaryota</taxon>
        <taxon>Fungi</taxon>
        <taxon>Dikarya</taxon>
        <taxon>Ascomycota</taxon>
        <taxon>Pezizomycotina</taxon>
        <taxon>Dothideomycetes</taxon>
        <taxon>Pleosporomycetidae</taxon>
        <taxon>Pleosporales</taxon>
        <taxon>Amniculicolaceae</taxon>
        <taxon>Amniculicola</taxon>
    </lineage>
</organism>
<dbReference type="PRINTS" id="PR00301">
    <property type="entry name" value="HEATSHOCK70"/>
</dbReference>
<dbReference type="AlphaFoldDB" id="A0A6A5W4Q6"/>
<keyword evidence="4" id="KW-1185">Reference proteome</keyword>
<protein>
    <submittedName>
        <fullName evidence="3">Hsp70-like protein</fullName>
    </submittedName>
</protein>
<dbReference type="InterPro" id="IPR043129">
    <property type="entry name" value="ATPase_NBD"/>
</dbReference>
<dbReference type="Proteomes" id="UP000799779">
    <property type="component" value="Unassembled WGS sequence"/>
</dbReference>
<dbReference type="Pfam" id="PF00012">
    <property type="entry name" value="HSP70"/>
    <property type="match status" value="1"/>
</dbReference>
<dbReference type="PANTHER" id="PTHR14187">
    <property type="entry name" value="ALPHA KINASE/ELONGATION FACTOR 2 KINASE"/>
    <property type="match status" value="1"/>
</dbReference>
<dbReference type="CDD" id="cd10170">
    <property type="entry name" value="ASKHA_NBD_HSP70"/>
    <property type="match status" value="1"/>
</dbReference>
<evidence type="ECO:0000313" key="3">
    <source>
        <dbReference type="EMBL" id="KAF1995081.1"/>
    </source>
</evidence>
<sequence length="604" mass="67101">MSVPLQIRTRNKLLVGLDYGTTYSGLCFALSNAADFNDIRPWCKWPGGPTENNEYLQKAPSRVAYASENSDLDQDAWGYEIEPGMTTYSWTKLLLDGSAVATEYDDPNLKKAAANGLMKLPPGKQAVDVVTDYMKGMYQMFNQAVKDIGLLSDDEATLSMPVEFWLTVPATWSEEARWATRSAALRAGFATRPGDEINLIPEPEAATHLALKDGLHHVNDLIKEGTGVLVCDCGGGTVDITTYTIDQIVPRLKLAEACVGIGGKCGGTFIDRNLYQLLTQRYGTAFTSLPPEHTGPGSRFMQAFESKKRAFSGIQVGRRGHKLPLNMPDALASASGYDKRWNDIVLSHDDMKKCFDPVVEKIIELVSSQVSAVTRAGNPRVETIILVGGLGESPYVREKLSEWVQSRNIRLTTPMGGGWSAIVRGAVLRGLEGSIVDIKKCRRHYGHTLSKEYEPSIHYNFDENKRHLWKNTFDKNKQMLSGFMYWEMEKGAEIDETTEILSEFVCHYTEGNPMVLEHKLYSCSLDAAPDSIENERVECVGVLKASFADLDLSKLQSTDSEDHKVYRISFTLGINLGAKDGTLNVRLLMRGREIGKATIDFSYR</sequence>
<dbReference type="InterPro" id="IPR013126">
    <property type="entry name" value="Hsp_70_fam"/>
</dbReference>
<dbReference type="GO" id="GO:0140662">
    <property type="term" value="F:ATP-dependent protein folding chaperone"/>
    <property type="evidence" value="ECO:0007669"/>
    <property type="project" value="InterPro"/>
</dbReference>
<dbReference type="Gene3D" id="3.30.420.40">
    <property type="match status" value="2"/>
</dbReference>
<dbReference type="PANTHER" id="PTHR14187:SF81">
    <property type="entry name" value="HSP70 FAMILY PROTEIN (AFU_ORTHOLOGUE AFUA_4G14040)"/>
    <property type="match status" value="1"/>
</dbReference>
<keyword evidence="2" id="KW-0067">ATP-binding</keyword>
<dbReference type="Gene3D" id="3.90.640.10">
    <property type="entry name" value="Actin, Chain A, domain 4"/>
    <property type="match status" value="1"/>
</dbReference>
<dbReference type="EMBL" id="ML977646">
    <property type="protein sequence ID" value="KAF1995081.1"/>
    <property type="molecule type" value="Genomic_DNA"/>
</dbReference>